<dbReference type="InterPro" id="IPR003400">
    <property type="entry name" value="ExbD"/>
</dbReference>
<evidence type="ECO:0000256" key="3">
    <source>
        <dbReference type="ARBA" id="ARBA00022475"/>
    </source>
</evidence>
<evidence type="ECO:0000256" key="4">
    <source>
        <dbReference type="ARBA" id="ARBA00022692"/>
    </source>
</evidence>
<protein>
    <submittedName>
        <fullName evidence="9">Biopolymer transporter ExbD</fullName>
    </submittedName>
</protein>
<organism evidence="9 10">
    <name type="scientific">Saccharophagus degradans</name>
    <dbReference type="NCBI Taxonomy" id="86304"/>
    <lineage>
        <taxon>Bacteria</taxon>
        <taxon>Pseudomonadati</taxon>
        <taxon>Pseudomonadota</taxon>
        <taxon>Gammaproteobacteria</taxon>
        <taxon>Cellvibrionales</taxon>
        <taxon>Cellvibrionaceae</taxon>
        <taxon>Saccharophagus</taxon>
    </lineage>
</organism>
<dbReference type="Pfam" id="PF02472">
    <property type="entry name" value="ExbD"/>
    <property type="match status" value="1"/>
</dbReference>
<comment type="subcellular location">
    <subcellularLocation>
        <location evidence="1">Cell membrane</location>
        <topology evidence="1">Single-pass membrane protein</topology>
    </subcellularLocation>
    <subcellularLocation>
        <location evidence="7">Cell membrane</location>
        <topology evidence="7">Single-pass type II membrane protein</topology>
    </subcellularLocation>
</comment>
<evidence type="ECO:0000256" key="2">
    <source>
        <dbReference type="ARBA" id="ARBA00005811"/>
    </source>
</evidence>
<dbReference type="Proteomes" id="UP001169760">
    <property type="component" value="Unassembled WGS sequence"/>
</dbReference>
<keyword evidence="3" id="KW-1003">Cell membrane</keyword>
<keyword evidence="4 7" id="KW-0812">Transmembrane</keyword>
<dbReference type="AlphaFoldDB" id="A0AAW7X1Q7"/>
<evidence type="ECO:0000313" key="10">
    <source>
        <dbReference type="Proteomes" id="UP001169760"/>
    </source>
</evidence>
<keyword evidence="7" id="KW-0653">Protein transport</keyword>
<keyword evidence="7" id="KW-0813">Transport</keyword>
<accession>A0AAW7X1Q7</accession>
<evidence type="ECO:0000256" key="7">
    <source>
        <dbReference type="RuleBase" id="RU003879"/>
    </source>
</evidence>
<sequence>MLLKEVGSTIFYQKKKPNPVSKLSLIALMDIFTILVFFLLLNSGDAEKIHNAKFVALPDSSAGSSPHKEVAIIIGEDKIWFEDELVGEIDVLLAPNPGKVIPELSAVLAEYVERKGELSPFEKRSGLSVTILGDKSASYTLIKSIMETCQENNLRNISLAVNQVVKGAYDMQVSGAVSTNSDIGG</sequence>
<evidence type="ECO:0000256" key="1">
    <source>
        <dbReference type="ARBA" id="ARBA00004162"/>
    </source>
</evidence>
<dbReference type="GO" id="GO:0022857">
    <property type="term" value="F:transmembrane transporter activity"/>
    <property type="evidence" value="ECO:0007669"/>
    <property type="project" value="InterPro"/>
</dbReference>
<name>A0AAW7X1Q7_9GAMM</name>
<evidence type="ECO:0000313" key="9">
    <source>
        <dbReference type="EMBL" id="MDO6421671.1"/>
    </source>
</evidence>
<reference evidence="9" key="1">
    <citation type="submission" date="2023-07" db="EMBL/GenBank/DDBJ databases">
        <title>Genome content predicts the carbon catabolic preferences of heterotrophic bacteria.</title>
        <authorList>
            <person name="Gralka M."/>
        </authorList>
    </citation>
    <scope>NUCLEOTIDE SEQUENCE</scope>
    <source>
        <strain evidence="9">I3M17_2</strain>
    </source>
</reference>
<proteinExistence type="inferred from homology"/>
<keyword evidence="5 8" id="KW-1133">Transmembrane helix</keyword>
<dbReference type="GO" id="GO:0005886">
    <property type="term" value="C:plasma membrane"/>
    <property type="evidence" value="ECO:0007669"/>
    <property type="project" value="UniProtKB-SubCell"/>
</dbReference>
<comment type="caution">
    <text evidence="9">The sequence shown here is derived from an EMBL/GenBank/DDBJ whole genome shotgun (WGS) entry which is preliminary data.</text>
</comment>
<gene>
    <name evidence="9" type="ORF">Q4521_04215</name>
</gene>
<dbReference type="EMBL" id="JAUOPB010000002">
    <property type="protein sequence ID" value="MDO6421671.1"/>
    <property type="molecule type" value="Genomic_DNA"/>
</dbReference>
<dbReference type="GO" id="GO:0015031">
    <property type="term" value="P:protein transport"/>
    <property type="evidence" value="ECO:0007669"/>
    <property type="project" value="UniProtKB-KW"/>
</dbReference>
<evidence type="ECO:0000256" key="6">
    <source>
        <dbReference type="ARBA" id="ARBA00023136"/>
    </source>
</evidence>
<comment type="similarity">
    <text evidence="2 7">Belongs to the ExbD/TolR family.</text>
</comment>
<keyword evidence="6 8" id="KW-0472">Membrane</keyword>
<evidence type="ECO:0000256" key="8">
    <source>
        <dbReference type="SAM" id="Phobius"/>
    </source>
</evidence>
<dbReference type="RefSeq" id="WP_216063635.1">
    <property type="nucleotide sequence ID" value="NZ_JAHKPP010000017.1"/>
</dbReference>
<evidence type="ECO:0000256" key="5">
    <source>
        <dbReference type="ARBA" id="ARBA00022989"/>
    </source>
</evidence>
<feature type="transmembrane region" description="Helical" evidence="8">
    <location>
        <begin position="20"/>
        <end position="41"/>
    </location>
</feature>